<accession>A0A9D1WHW9</accession>
<evidence type="ECO:0000256" key="9">
    <source>
        <dbReference type="ARBA" id="ARBA00023264"/>
    </source>
</evidence>
<evidence type="ECO:0000313" key="11">
    <source>
        <dbReference type="EMBL" id="HIX59218.1"/>
    </source>
</evidence>
<gene>
    <name evidence="10 11" type="primary">plsY</name>
    <name evidence="11" type="ORF">IAA45_05825</name>
</gene>
<evidence type="ECO:0000313" key="12">
    <source>
        <dbReference type="Proteomes" id="UP000886817"/>
    </source>
</evidence>
<keyword evidence="3 10" id="KW-0808">Transferase</keyword>
<keyword evidence="7 10" id="KW-0472">Membrane</keyword>
<dbReference type="GO" id="GO:0008654">
    <property type="term" value="P:phospholipid biosynthetic process"/>
    <property type="evidence" value="ECO:0007669"/>
    <property type="project" value="UniProtKB-UniRule"/>
</dbReference>
<organism evidence="11 12">
    <name type="scientific">Candidatus Blautia gallistercoris</name>
    <dbReference type="NCBI Taxonomy" id="2838490"/>
    <lineage>
        <taxon>Bacteria</taxon>
        <taxon>Bacillati</taxon>
        <taxon>Bacillota</taxon>
        <taxon>Clostridia</taxon>
        <taxon>Lachnospirales</taxon>
        <taxon>Lachnospiraceae</taxon>
        <taxon>Blautia</taxon>
    </lineage>
</organism>
<protein>
    <recommendedName>
        <fullName evidence="10">Glycerol-3-phosphate acyltransferase</fullName>
    </recommendedName>
    <alternativeName>
        <fullName evidence="10">Acyl-PO4 G3P acyltransferase</fullName>
    </alternativeName>
    <alternativeName>
        <fullName evidence="10">Acyl-phosphate--glycerol-3-phosphate acyltransferase</fullName>
    </alternativeName>
    <alternativeName>
        <fullName evidence="10">G3P acyltransferase</fullName>
        <shortName evidence="10">GPAT</shortName>
        <ecNumber evidence="10">2.3.1.275</ecNumber>
    </alternativeName>
    <alternativeName>
        <fullName evidence="10">Lysophosphatidic acid synthase</fullName>
        <shortName evidence="10">LPA synthase</shortName>
    </alternativeName>
</protein>
<keyword evidence="9 10" id="KW-1208">Phospholipid metabolism</keyword>
<reference evidence="11" key="1">
    <citation type="journal article" date="2021" name="PeerJ">
        <title>Extensive microbial diversity within the chicken gut microbiome revealed by metagenomics and culture.</title>
        <authorList>
            <person name="Gilroy R."/>
            <person name="Ravi A."/>
            <person name="Getino M."/>
            <person name="Pursley I."/>
            <person name="Horton D.L."/>
            <person name="Alikhan N.F."/>
            <person name="Baker D."/>
            <person name="Gharbi K."/>
            <person name="Hall N."/>
            <person name="Watson M."/>
            <person name="Adriaenssens E.M."/>
            <person name="Foster-Nyarko E."/>
            <person name="Jarju S."/>
            <person name="Secka A."/>
            <person name="Antonio M."/>
            <person name="Oren A."/>
            <person name="Chaudhuri R.R."/>
            <person name="La Ragione R."/>
            <person name="Hildebrand F."/>
            <person name="Pallen M.J."/>
        </authorList>
    </citation>
    <scope>NUCLEOTIDE SEQUENCE</scope>
    <source>
        <strain evidence="11">ChiSjej1B19-8411</strain>
    </source>
</reference>
<keyword evidence="11" id="KW-0012">Acyltransferase</keyword>
<sequence length="218" mass="24466">MERLVCLLIGYLCGLFQTSYLYGKLHKIDIREYGSGNAGTTNALRTMGKKAGALTLFGDCFKCILAVLIVRTVFAGNYQDYPGMLNLMEMYAAFGCILGHNFPFYLKFKGGKGVAASVGMILAVDWRIFLICAVVFFIIFFFTHYVSLCSICTYIAAFILLVIFGQMGHYGLYGMEQIEMDVVMFLMTVLAVYRHKANILRLMNGTENKLYLSKVGKK</sequence>
<dbReference type="PANTHER" id="PTHR30309:SF0">
    <property type="entry name" value="GLYCEROL-3-PHOSPHATE ACYLTRANSFERASE-RELATED"/>
    <property type="match status" value="1"/>
</dbReference>
<dbReference type="GO" id="GO:0005886">
    <property type="term" value="C:plasma membrane"/>
    <property type="evidence" value="ECO:0007669"/>
    <property type="project" value="UniProtKB-SubCell"/>
</dbReference>
<dbReference type="HAMAP" id="MF_01043">
    <property type="entry name" value="PlsY"/>
    <property type="match status" value="1"/>
</dbReference>
<comment type="similarity">
    <text evidence="10">Belongs to the PlsY family.</text>
</comment>
<comment type="caution">
    <text evidence="11">The sequence shown here is derived from an EMBL/GenBank/DDBJ whole genome shotgun (WGS) entry which is preliminary data.</text>
</comment>
<keyword evidence="2 10" id="KW-0444">Lipid biosynthesis</keyword>
<evidence type="ECO:0000256" key="2">
    <source>
        <dbReference type="ARBA" id="ARBA00022516"/>
    </source>
</evidence>
<comment type="catalytic activity">
    <reaction evidence="10">
        <text>an acyl phosphate + sn-glycerol 3-phosphate = a 1-acyl-sn-glycero-3-phosphate + phosphate</text>
        <dbReference type="Rhea" id="RHEA:34075"/>
        <dbReference type="ChEBI" id="CHEBI:43474"/>
        <dbReference type="ChEBI" id="CHEBI:57597"/>
        <dbReference type="ChEBI" id="CHEBI:57970"/>
        <dbReference type="ChEBI" id="CHEBI:59918"/>
        <dbReference type="EC" id="2.3.1.275"/>
    </reaction>
</comment>
<dbReference type="GO" id="GO:0043772">
    <property type="term" value="F:acyl-phosphate glycerol-3-phosphate acyltransferase activity"/>
    <property type="evidence" value="ECO:0007669"/>
    <property type="project" value="UniProtKB-UniRule"/>
</dbReference>
<keyword evidence="6 10" id="KW-0443">Lipid metabolism</keyword>
<evidence type="ECO:0000256" key="8">
    <source>
        <dbReference type="ARBA" id="ARBA00023209"/>
    </source>
</evidence>
<feature type="transmembrane region" description="Helical" evidence="10">
    <location>
        <begin position="86"/>
        <end position="106"/>
    </location>
</feature>
<keyword evidence="8 10" id="KW-0594">Phospholipid biosynthesis</keyword>
<proteinExistence type="inferred from homology"/>
<dbReference type="Proteomes" id="UP000886817">
    <property type="component" value="Unassembled WGS sequence"/>
</dbReference>
<dbReference type="Pfam" id="PF02660">
    <property type="entry name" value="G3P_acyltransf"/>
    <property type="match status" value="1"/>
</dbReference>
<dbReference type="InterPro" id="IPR003811">
    <property type="entry name" value="G3P_acylTferase_PlsY"/>
</dbReference>
<comment type="function">
    <text evidence="10">Catalyzes the transfer of an acyl group from acyl-phosphate (acyl-PO(4)) to glycerol-3-phosphate (G3P) to form lysophosphatidic acid (LPA). This enzyme utilizes acyl-phosphate as fatty acyl donor, but not acyl-CoA or acyl-ACP.</text>
</comment>
<evidence type="ECO:0000256" key="7">
    <source>
        <dbReference type="ARBA" id="ARBA00023136"/>
    </source>
</evidence>
<dbReference type="PANTHER" id="PTHR30309">
    <property type="entry name" value="INNER MEMBRANE PROTEIN YGIH"/>
    <property type="match status" value="1"/>
</dbReference>
<name>A0A9D1WHW9_9FIRM</name>
<evidence type="ECO:0000256" key="6">
    <source>
        <dbReference type="ARBA" id="ARBA00023098"/>
    </source>
</evidence>
<comment type="pathway">
    <text evidence="10">Lipid metabolism; phospholipid metabolism.</text>
</comment>
<keyword evidence="5 10" id="KW-1133">Transmembrane helix</keyword>
<comment type="subcellular location">
    <subcellularLocation>
        <location evidence="10">Cell membrane</location>
        <topology evidence="10">Multi-pass membrane protein</topology>
    </subcellularLocation>
</comment>
<dbReference type="AlphaFoldDB" id="A0A9D1WHW9"/>
<evidence type="ECO:0000256" key="3">
    <source>
        <dbReference type="ARBA" id="ARBA00022679"/>
    </source>
</evidence>
<feature type="transmembrane region" description="Helical" evidence="10">
    <location>
        <begin position="51"/>
        <end position="74"/>
    </location>
</feature>
<dbReference type="EC" id="2.3.1.275" evidence="10"/>
<keyword evidence="4 10" id="KW-0812">Transmembrane</keyword>
<keyword evidence="1 10" id="KW-1003">Cell membrane</keyword>
<reference evidence="11" key="2">
    <citation type="submission" date="2021-04" db="EMBL/GenBank/DDBJ databases">
        <authorList>
            <person name="Gilroy R."/>
        </authorList>
    </citation>
    <scope>NUCLEOTIDE SEQUENCE</scope>
    <source>
        <strain evidence="11">ChiSjej1B19-8411</strain>
    </source>
</reference>
<evidence type="ECO:0000256" key="5">
    <source>
        <dbReference type="ARBA" id="ARBA00022989"/>
    </source>
</evidence>
<dbReference type="EMBL" id="DXEX01000131">
    <property type="protein sequence ID" value="HIX59218.1"/>
    <property type="molecule type" value="Genomic_DNA"/>
</dbReference>
<comment type="subunit">
    <text evidence="10">Probably interacts with PlsX.</text>
</comment>
<feature type="transmembrane region" description="Helical" evidence="10">
    <location>
        <begin position="126"/>
        <end position="146"/>
    </location>
</feature>
<evidence type="ECO:0000256" key="4">
    <source>
        <dbReference type="ARBA" id="ARBA00022692"/>
    </source>
</evidence>
<feature type="transmembrane region" description="Helical" evidence="10">
    <location>
        <begin position="153"/>
        <end position="172"/>
    </location>
</feature>
<evidence type="ECO:0000256" key="10">
    <source>
        <dbReference type="HAMAP-Rule" id="MF_01043"/>
    </source>
</evidence>
<dbReference type="NCBIfam" id="TIGR00023">
    <property type="entry name" value="glycerol-3-phosphate 1-O-acyltransferase PlsY"/>
    <property type="match status" value="1"/>
</dbReference>
<dbReference type="SMART" id="SM01207">
    <property type="entry name" value="G3P_acyltransf"/>
    <property type="match status" value="1"/>
</dbReference>
<evidence type="ECO:0000256" key="1">
    <source>
        <dbReference type="ARBA" id="ARBA00022475"/>
    </source>
</evidence>